<comment type="caution">
    <text evidence="1">The sequence shown here is derived from an EMBL/GenBank/DDBJ whole genome shotgun (WGS) entry which is preliminary data.</text>
</comment>
<evidence type="ECO:0000313" key="1">
    <source>
        <dbReference type="EMBL" id="KAH7149650.1"/>
    </source>
</evidence>
<keyword evidence="2" id="KW-1185">Reference proteome</keyword>
<reference evidence="1" key="1">
    <citation type="journal article" date="2021" name="Nat. Commun.">
        <title>Genetic determinants of endophytism in the Arabidopsis root mycobiome.</title>
        <authorList>
            <person name="Mesny F."/>
            <person name="Miyauchi S."/>
            <person name="Thiergart T."/>
            <person name="Pickel B."/>
            <person name="Atanasova L."/>
            <person name="Karlsson M."/>
            <person name="Huettel B."/>
            <person name="Barry K.W."/>
            <person name="Haridas S."/>
            <person name="Chen C."/>
            <person name="Bauer D."/>
            <person name="Andreopoulos W."/>
            <person name="Pangilinan J."/>
            <person name="LaButti K."/>
            <person name="Riley R."/>
            <person name="Lipzen A."/>
            <person name="Clum A."/>
            <person name="Drula E."/>
            <person name="Henrissat B."/>
            <person name="Kohler A."/>
            <person name="Grigoriev I.V."/>
            <person name="Martin F.M."/>
            <person name="Hacquard S."/>
        </authorList>
    </citation>
    <scope>NUCLEOTIDE SEQUENCE</scope>
    <source>
        <strain evidence="1">MPI-CAGE-AT-0021</strain>
    </source>
</reference>
<dbReference type="Proteomes" id="UP000717696">
    <property type="component" value="Unassembled WGS sequence"/>
</dbReference>
<evidence type="ECO:0000313" key="2">
    <source>
        <dbReference type="Proteomes" id="UP000717696"/>
    </source>
</evidence>
<dbReference type="AlphaFoldDB" id="A0A9P9EXI3"/>
<organism evidence="1 2">
    <name type="scientific">Dactylonectria estremocensis</name>
    <dbReference type="NCBI Taxonomy" id="1079267"/>
    <lineage>
        <taxon>Eukaryota</taxon>
        <taxon>Fungi</taxon>
        <taxon>Dikarya</taxon>
        <taxon>Ascomycota</taxon>
        <taxon>Pezizomycotina</taxon>
        <taxon>Sordariomycetes</taxon>
        <taxon>Hypocreomycetidae</taxon>
        <taxon>Hypocreales</taxon>
        <taxon>Nectriaceae</taxon>
        <taxon>Dactylonectria</taxon>
    </lineage>
</organism>
<protein>
    <submittedName>
        <fullName evidence="1">Uncharacterized protein</fullName>
    </submittedName>
</protein>
<accession>A0A9P9EXI3</accession>
<gene>
    <name evidence="1" type="ORF">B0J13DRAFT_663409</name>
</gene>
<proteinExistence type="predicted"/>
<dbReference type="EMBL" id="JAGMUU010000007">
    <property type="protein sequence ID" value="KAH7149650.1"/>
    <property type="molecule type" value="Genomic_DNA"/>
</dbReference>
<name>A0A9P9EXI3_9HYPO</name>
<sequence length="233" mass="24660">MTVHDAGMLCAGARPHKTAAVTCTKAGLERRQWYMCSMQYGTYVVGQMAEHSVTNAPQEQRPCVGALISLLRPFSGARRWKMEGARGSALIGGVSDLGEIRSTGHLGNGHPPGRRRRLLRVVADAPSALSLSFRGGVCGNDTIQMGTHGHGGTARRPLEKLRLASSNPPRATACSQADPQAVRACQVHAGNLDSGGDPSSLTYLAAVLSIRLGALSPPNLEHISLIDHRPSLC</sequence>